<evidence type="ECO:0000256" key="3">
    <source>
        <dbReference type="ARBA" id="ARBA00022801"/>
    </source>
</evidence>
<keyword evidence="4" id="KW-0347">Helicase</keyword>
<dbReference type="CDD" id="cd18791">
    <property type="entry name" value="SF2_C_RHA"/>
    <property type="match status" value="1"/>
</dbReference>
<dbReference type="InterPro" id="IPR001650">
    <property type="entry name" value="Helicase_C-like"/>
</dbReference>
<dbReference type="Pfam" id="PF00271">
    <property type="entry name" value="Helicase_C"/>
    <property type="match status" value="1"/>
</dbReference>
<feature type="compositionally biased region" description="Basic and acidic residues" evidence="6">
    <location>
        <begin position="135"/>
        <end position="155"/>
    </location>
</feature>
<evidence type="ECO:0000313" key="12">
    <source>
        <dbReference type="Proteomes" id="UP000836402"/>
    </source>
</evidence>
<protein>
    <recommendedName>
        <fullName evidence="13">P-loop containing nucleoside triphosphate hydrolase protein</fullName>
    </recommendedName>
</protein>
<evidence type="ECO:0000256" key="1">
    <source>
        <dbReference type="ARBA" id="ARBA00008792"/>
    </source>
</evidence>
<evidence type="ECO:0000259" key="8">
    <source>
        <dbReference type="PROSITE" id="PS51194"/>
    </source>
</evidence>
<feature type="compositionally biased region" description="Acidic residues" evidence="6">
    <location>
        <begin position="774"/>
        <end position="793"/>
    </location>
</feature>
<evidence type="ECO:0000256" key="2">
    <source>
        <dbReference type="ARBA" id="ARBA00022741"/>
    </source>
</evidence>
<dbReference type="SMART" id="SM00487">
    <property type="entry name" value="DEXDc"/>
    <property type="match status" value="1"/>
</dbReference>
<dbReference type="Gene3D" id="1.20.120.1080">
    <property type="match status" value="1"/>
</dbReference>
<reference evidence="10" key="2">
    <citation type="journal article" date="2019" name="IMA Fungus">
        <title>Genome sequencing and comparison of five Tilletia species to identify candidate genes for the detection of regulated species infecting wheat.</title>
        <authorList>
            <person name="Nguyen H.D.T."/>
            <person name="Sultana T."/>
            <person name="Kesanakurti P."/>
            <person name="Hambleton S."/>
        </authorList>
    </citation>
    <scope>NUCLEOTIDE SEQUENCE</scope>
    <source>
        <strain evidence="10">DAOMC 238032</strain>
    </source>
</reference>
<feature type="region of interest" description="Disordered" evidence="6">
    <location>
        <begin position="1"/>
        <end position="90"/>
    </location>
</feature>
<comment type="similarity">
    <text evidence="1">Belongs to the DEAD box helicase family. DEAH subfamily.</text>
</comment>
<feature type="region of interest" description="Disordered" evidence="6">
    <location>
        <begin position="111"/>
        <end position="313"/>
    </location>
</feature>
<dbReference type="InterPro" id="IPR011545">
    <property type="entry name" value="DEAD/DEAH_box_helicase_dom"/>
</dbReference>
<keyword evidence="3" id="KW-0378">Hydrolase</keyword>
<keyword evidence="5" id="KW-0067">ATP-binding</keyword>
<dbReference type="Pfam" id="PF07717">
    <property type="entry name" value="OB_NTP_bind"/>
    <property type="match status" value="1"/>
</dbReference>
<dbReference type="InterPro" id="IPR014001">
    <property type="entry name" value="Helicase_ATP-bd"/>
</dbReference>
<evidence type="ECO:0000256" key="4">
    <source>
        <dbReference type="ARBA" id="ARBA00022806"/>
    </source>
</evidence>
<evidence type="ECO:0000259" key="7">
    <source>
        <dbReference type="PROSITE" id="PS51192"/>
    </source>
</evidence>
<dbReference type="Gene3D" id="3.40.50.300">
    <property type="entry name" value="P-loop containing nucleotide triphosphate hydrolases"/>
    <property type="match status" value="3"/>
</dbReference>
<evidence type="ECO:0000256" key="6">
    <source>
        <dbReference type="SAM" id="MobiDB-lite"/>
    </source>
</evidence>
<evidence type="ECO:0008006" key="13">
    <source>
        <dbReference type="Google" id="ProtNLM"/>
    </source>
</evidence>
<dbReference type="Proteomes" id="UP000836402">
    <property type="component" value="Unassembled WGS sequence"/>
</dbReference>
<dbReference type="EMBL" id="CAJHJG010002052">
    <property type="protein sequence ID" value="CAD6916917.1"/>
    <property type="molecule type" value="Genomic_DNA"/>
</dbReference>
<dbReference type="InterPro" id="IPR007502">
    <property type="entry name" value="Helicase-assoc_dom"/>
</dbReference>
<feature type="region of interest" description="Disordered" evidence="6">
    <location>
        <begin position="774"/>
        <end position="798"/>
    </location>
</feature>
<dbReference type="GO" id="GO:0005524">
    <property type="term" value="F:ATP binding"/>
    <property type="evidence" value="ECO:0007669"/>
    <property type="project" value="UniProtKB-KW"/>
</dbReference>
<feature type="compositionally biased region" description="Acidic residues" evidence="6">
    <location>
        <begin position="167"/>
        <end position="184"/>
    </location>
</feature>
<dbReference type="PROSITE" id="PS51194">
    <property type="entry name" value="HELICASE_CTER"/>
    <property type="match status" value="1"/>
</dbReference>
<organism evidence="10 11">
    <name type="scientific">Tilletia caries</name>
    <name type="common">wheat bunt fungus</name>
    <dbReference type="NCBI Taxonomy" id="13290"/>
    <lineage>
        <taxon>Eukaryota</taxon>
        <taxon>Fungi</taxon>
        <taxon>Dikarya</taxon>
        <taxon>Basidiomycota</taxon>
        <taxon>Ustilaginomycotina</taxon>
        <taxon>Exobasidiomycetes</taxon>
        <taxon>Tilletiales</taxon>
        <taxon>Tilletiaceae</taxon>
        <taxon>Tilletia</taxon>
    </lineage>
</organism>
<feature type="compositionally biased region" description="Low complexity" evidence="6">
    <location>
        <begin position="288"/>
        <end position="303"/>
    </location>
</feature>
<dbReference type="FunFam" id="3.40.50.300:FF:002693">
    <property type="entry name" value="Predicted protein"/>
    <property type="match status" value="1"/>
</dbReference>
<feature type="compositionally biased region" description="Acidic residues" evidence="6">
    <location>
        <begin position="1049"/>
        <end position="1059"/>
    </location>
</feature>
<dbReference type="InterPro" id="IPR011709">
    <property type="entry name" value="DEAD-box_helicase_OB_fold"/>
</dbReference>
<sequence>MPPKKERYNAKARQSVAGEHTHKRKKVKAPSASAGEATDEGQASEPIFDPNADILDEDAKERDRQRRKLLAEAGQNEHMPLSSKKKKRLDKYIDSRIKKEERGEILAKLAQSSQEVTNRSELKSAATLGTGKVRSVGERVEKLIGKEQKTAESRGRVKRKRGAAFDVNEDDDDADLDEREDEDTTSAVRPPKPQERVVSSPTLTAQQAPEPVKLPEAQSSSAPQATTSLAPLPLPASIGSALALGPDGKPIVVMRKKRTKKVVRKAAQSTEDDKMDVSDDEAEKPVDASSSAAATNTAVPAPTETKPKTSSRPLLEMAAAISAPDEVQRTEEGETLQPLLGMSVKVKEMMDPEGVARGPLGHQESRPDEISPFAKKVYEEFRAAFSSRPSASTSASSANNEDGKEGILKEIVRNVSVKRSEDLMAARMRLPIVAEEDRIIKTILENPVVVLCGETGSGKTTQVPQFLYEAGFGTPGSLNPGLIGITQPRRVAALSTAARVRSELSLPESRVSHQIRYDATVSAQTSIKFMTDGVLLREVASDFLLEKYSAILVDEAHERSVNTDVLIGVLSRIVRLREKRWLEGRTPHAKPLRLVIMSATLRVADFTENKTLFPIAPPVLNIEARQHPVTVHFDRRTTHDYLGEAIKKVGKIHTRLPPGGILVFLTGQQEIVTVCKKLEAAFGRKAIAKRKERATGLHWAQGSRRKTGASAATDDKDGDDQSKTVERVELAAQDGDVEAEDVDFNARSGEESAPLADVLGVDESAAQDELDAEALDTESEADDDSDEGGDDDGFGLRNNGLQTDVPLHILPLYSLLPSDKQMRVFDDPSDDARVVIVATNVAETSLTIPGIKYVVDCGRAKERQFDLISGVQSFEVGWISKASASQRAGRAGRTGPGHAYRLYSSALYEDHFEEFSSPEIVRTPVEGLVLQMKAMNIDQVTHFPFPTPPDRRTIADAERALVRLGALEEAEAVSDEQPQGPSSSAGVGMKKHNMVARVTDLGKVMSYFPVAPRFGKMLVQGRSHGCLPYVIIVVAALTVGDPFIRENSLDDGESDDDEDGNGRKGGKKGKEALDWSDPDAVALANLKSDKQREKELRKLERKRYFKAHQQFAALGNGLSDVFRLLSVVGAYEHEGGSIHFCDENYLRVKAMEEIHKLRAQLSSIVGQSIPGLDAESLRSLRTTGVVPPSDLQLKLLRQLLCAAFIDQVAVRADLVDGAAGVDTDAYLPQQWRSLREGGQGPNRISKMKSTRGVPYRALGLGLREAAYIHPSSILFHQRPPEWIIFSERQRSAPKHVADKKAEGSSDGVVGELAPEREGIVWLRTCTVINPNWLSSLGKKMCNYSKPAATGGASDEASNTAALAEALRMAKARAKGQTGEGGEVSAEREVVLIPSFGAGLGAAGLGWELPPVKAKQRLVKGRWLTDM</sequence>
<reference evidence="9" key="3">
    <citation type="submission" date="2020-10" db="EMBL/GenBank/DDBJ databases">
        <authorList>
            <person name="Sedaghatjoo S."/>
        </authorList>
    </citation>
    <scope>NUCLEOTIDE SEQUENCE</scope>
    <source>
        <strain evidence="9">AZH3</strain>
    </source>
</reference>
<dbReference type="GO" id="GO:0016787">
    <property type="term" value="F:hydrolase activity"/>
    <property type="evidence" value="ECO:0007669"/>
    <property type="project" value="UniProtKB-KW"/>
</dbReference>
<dbReference type="SMART" id="SM00847">
    <property type="entry name" value="HA2"/>
    <property type="match status" value="1"/>
</dbReference>
<evidence type="ECO:0000313" key="11">
    <source>
        <dbReference type="Proteomes" id="UP000077671"/>
    </source>
</evidence>
<dbReference type="PANTHER" id="PTHR18934:SF99">
    <property type="entry name" value="ATP-DEPENDENT RNA HELICASE DHX37-RELATED"/>
    <property type="match status" value="1"/>
</dbReference>
<accession>A0A177VBB8</accession>
<dbReference type="GO" id="GO:0005730">
    <property type="term" value="C:nucleolus"/>
    <property type="evidence" value="ECO:0007669"/>
    <property type="project" value="TreeGrafter"/>
</dbReference>
<evidence type="ECO:0000313" key="10">
    <source>
        <dbReference type="EMBL" id="KAE8256713.1"/>
    </source>
</evidence>
<comment type="caution">
    <text evidence="10">The sequence shown here is derived from an EMBL/GenBank/DDBJ whole genome shotgun (WGS) entry which is preliminary data.</text>
</comment>
<feature type="region of interest" description="Disordered" evidence="6">
    <location>
        <begin position="693"/>
        <end position="723"/>
    </location>
</feature>
<dbReference type="PROSITE" id="PS00690">
    <property type="entry name" value="DEAH_ATP_HELICASE"/>
    <property type="match status" value="1"/>
</dbReference>
<feature type="compositionally biased region" description="Polar residues" evidence="6">
    <location>
        <begin position="197"/>
        <end position="207"/>
    </location>
</feature>
<keyword evidence="12" id="KW-1185">Reference proteome</keyword>
<dbReference type="InterPro" id="IPR027417">
    <property type="entry name" value="P-loop_NTPase"/>
</dbReference>
<dbReference type="Proteomes" id="UP000077671">
    <property type="component" value="Unassembled WGS sequence"/>
</dbReference>
<dbReference type="Pfam" id="PF00270">
    <property type="entry name" value="DEAD"/>
    <property type="match status" value="1"/>
</dbReference>
<name>A0A177VBB8_9BASI</name>
<feature type="region of interest" description="Disordered" evidence="6">
    <location>
        <begin position="1046"/>
        <end position="1073"/>
    </location>
</feature>
<reference evidence="10" key="1">
    <citation type="submission" date="2016-04" db="EMBL/GenBank/DDBJ databases">
        <authorList>
            <person name="Nguyen H.D."/>
            <person name="Kesanakurti P."/>
            <person name="Cullis J."/>
            <person name="Levesque C.A."/>
            <person name="Hambleton S."/>
        </authorList>
    </citation>
    <scope>NUCLEOTIDE SEQUENCE</scope>
    <source>
        <strain evidence="10">DAOMC 238032</strain>
    </source>
</reference>
<keyword evidence="2" id="KW-0547">Nucleotide-binding</keyword>
<evidence type="ECO:0000256" key="5">
    <source>
        <dbReference type="ARBA" id="ARBA00022840"/>
    </source>
</evidence>
<feature type="compositionally biased region" description="Basic and acidic residues" evidence="6">
    <location>
        <begin position="713"/>
        <end position="723"/>
    </location>
</feature>
<dbReference type="SUPFAM" id="SSF52540">
    <property type="entry name" value="P-loop containing nucleoside triphosphate hydrolases"/>
    <property type="match status" value="1"/>
</dbReference>
<dbReference type="SMART" id="SM00490">
    <property type="entry name" value="HELICc"/>
    <property type="match status" value="1"/>
</dbReference>
<feature type="compositionally biased region" description="Basic residues" evidence="6">
    <location>
        <begin position="254"/>
        <end position="264"/>
    </location>
</feature>
<feature type="domain" description="Helicase ATP-binding" evidence="7">
    <location>
        <begin position="440"/>
        <end position="619"/>
    </location>
</feature>
<gene>
    <name evidence="10" type="ORF">A4X03_0g5133</name>
    <name evidence="9" type="ORF">JKIAZH3_G4059</name>
</gene>
<dbReference type="CDD" id="cd17982">
    <property type="entry name" value="DEXHc_DHX37"/>
    <property type="match status" value="1"/>
</dbReference>
<dbReference type="GO" id="GO:0004386">
    <property type="term" value="F:helicase activity"/>
    <property type="evidence" value="ECO:0007669"/>
    <property type="project" value="UniProtKB-KW"/>
</dbReference>
<feature type="compositionally biased region" description="Low complexity" evidence="6">
    <location>
        <begin position="217"/>
        <end position="231"/>
    </location>
</feature>
<dbReference type="PROSITE" id="PS51192">
    <property type="entry name" value="HELICASE_ATP_BIND_1"/>
    <property type="match status" value="1"/>
</dbReference>
<dbReference type="GO" id="GO:0003723">
    <property type="term" value="F:RNA binding"/>
    <property type="evidence" value="ECO:0007669"/>
    <property type="project" value="TreeGrafter"/>
</dbReference>
<feature type="domain" description="Helicase C-terminal" evidence="8">
    <location>
        <begin position="724"/>
        <end position="936"/>
    </location>
</feature>
<dbReference type="Pfam" id="PF21010">
    <property type="entry name" value="HA2_C"/>
    <property type="match status" value="1"/>
</dbReference>
<dbReference type="InterPro" id="IPR002464">
    <property type="entry name" value="DNA/RNA_helicase_DEAH_CS"/>
</dbReference>
<dbReference type="GO" id="GO:1990904">
    <property type="term" value="C:ribonucleoprotein complex"/>
    <property type="evidence" value="ECO:0007669"/>
    <property type="project" value="UniProtKB-ARBA"/>
</dbReference>
<dbReference type="EMBL" id="LWDD02000775">
    <property type="protein sequence ID" value="KAE8256713.1"/>
    <property type="molecule type" value="Genomic_DNA"/>
</dbReference>
<proteinExistence type="inferred from homology"/>
<evidence type="ECO:0000313" key="9">
    <source>
        <dbReference type="EMBL" id="CAD6916917.1"/>
    </source>
</evidence>
<dbReference type="PANTHER" id="PTHR18934">
    <property type="entry name" value="ATP-DEPENDENT RNA HELICASE"/>
    <property type="match status" value="1"/>
</dbReference>
<dbReference type="GO" id="GO:0000462">
    <property type="term" value="P:maturation of SSU-rRNA from tricistronic rRNA transcript (SSU-rRNA, 5.8S rRNA, LSU-rRNA)"/>
    <property type="evidence" value="ECO:0007669"/>
    <property type="project" value="TreeGrafter"/>
</dbReference>